<evidence type="ECO:0000256" key="11">
    <source>
        <dbReference type="SAM" id="MobiDB-lite"/>
    </source>
</evidence>
<evidence type="ECO:0000256" key="9">
    <source>
        <dbReference type="ARBA" id="ARBA00022837"/>
    </source>
</evidence>
<evidence type="ECO:0000313" key="15">
    <source>
        <dbReference type="EMBL" id="SNZ03807.1"/>
    </source>
</evidence>
<feature type="compositionally biased region" description="Basic and acidic residues" evidence="11">
    <location>
        <begin position="571"/>
        <end position="581"/>
    </location>
</feature>
<comment type="cofactor">
    <cofactor evidence="1">
        <name>Ca(2+)</name>
        <dbReference type="ChEBI" id="CHEBI:29108"/>
    </cofactor>
</comment>
<feature type="active site" description="Charge relay system" evidence="10">
    <location>
        <position position="318"/>
    </location>
</feature>
<keyword evidence="7 10" id="KW-0378">Hydrolase</keyword>
<dbReference type="PROSITE" id="PS00136">
    <property type="entry name" value="SUBTILASE_ASP"/>
    <property type="match status" value="1"/>
</dbReference>
<organism evidence="15 16">
    <name type="scientific">Terribacillus aidingensis</name>
    <dbReference type="NCBI Taxonomy" id="586416"/>
    <lineage>
        <taxon>Bacteria</taxon>
        <taxon>Bacillati</taxon>
        <taxon>Bacillota</taxon>
        <taxon>Bacilli</taxon>
        <taxon>Bacillales</taxon>
        <taxon>Bacillaceae</taxon>
        <taxon>Terribacillus</taxon>
    </lineage>
</organism>
<evidence type="ECO:0000256" key="10">
    <source>
        <dbReference type="PROSITE-ProRule" id="PRU01240"/>
    </source>
</evidence>
<feature type="active site" description="Charge relay system" evidence="10">
    <location>
        <position position="134"/>
    </location>
</feature>
<keyword evidence="13" id="KW-0732">Signal</keyword>
<feature type="chain" id="PRO_5013238972" evidence="13">
    <location>
        <begin position="30"/>
        <end position="619"/>
    </location>
</feature>
<evidence type="ECO:0000256" key="2">
    <source>
        <dbReference type="ARBA" id="ARBA00004613"/>
    </source>
</evidence>
<evidence type="ECO:0000256" key="1">
    <source>
        <dbReference type="ARBA" id="ARBA00001913"/>
    </source>
</evidence>
<name>A0A285N4Q9_9BACI</name>
<evidence type="ECO:0000313" key="16">
    <source>
        <dbReference type="Proteomes" id="UP000219356"/>
    </source>
</evidence>
<dbReference type="PRINTS" id="PR00723">
    <property type="entry name" value="SUBTILISIN"/>
</dbReference>
<keyword evidence="12" id="KW-0812">Transmembrane</keyword>
<keyword evidence="4" id="KW-0964">Secreted</keyword>
<dbReference type="SUPFAM" id="SSF52743">
    <property type="entry name" value="Subtilisin-like"/>
    <property type="match status" value="1"/>
</dbReference>
<dbReference type="GO" id="GO:0004252">
    <property type="term" value="F:serine-type endopeptidase activity"/>
    <property type="evidence" value="ECO:0007669"/>
    <property type="project" value="UniProtKB-UniRule"/>
</dbReference>
<dbReference type="InterPro" id="IPR037045">
    <property type="entry name" value="S8pro/Inhibitor_I9_sf"/>
</dbReference>
<evidence type="ECO:0000259" key="14">
    <source>
        <dbReference type="Pfam" id="PF00082"/>
    </source>
</evidence>
<dbReference type="GO" id="GO:0046872">
    <property type="term" value="F:metal ion binding"/>
    <property type="evidence" value="ECO:0007669"/>
    <property type="project" value="UniProtKB-KW"/>
</dbReference>
<keyword evidence="5 10" id="KW-0645">Protease</keyword>
<feature type="active site" description="Charge relay system" evidence="10">
    <location>
        <position position="164"/>
    </location>
</feature>
<dbReference type="RefSeq" id="WP_097038839.1">
    <property type="nucleotide sequence ID" value="NZ_OBEK01000001.1"/>
</dbReference>
<dbReference type="InterPro" id="IPR023827">
    <property type="entry name" value="Peptidase_S8_Asp-AS"/>
</dbReference>
<gene>
    <name evidence="15" type="ORF">SAMN05421503_0457</name>
</gene>
<dbReference type="PANTHER" id="PTHR43806:SF11">
    <property type="entry name" value="CEREVISIN-RELATED"/>
    <property type="match status" value="1"/>
</dbReference>
<dbReference type="CDD" id="cd07477">
    <property type="entry name" value="Peptidases_S8_Subtilisin_subset"/>
    <property type="match status" value="1"/>
</dbReference>
<evidence type="ECO:0000256" key="4">
    <source>
        <dbReference type="ARBA" id="ARBA00022525"/>
    </source>
</evidence>
<dbReference type="Gene3D" id="3.40.50.200">
    <property type="entry name" value="Peptidase S8/S53 domain"/>
    <property type="match status" value="1"/>
</dbReference>
<dbReference type="PROSITE" id="PS00137">
    <property type="entry name" value="SUBTILASE_HIS"/>
    <property type="match status" value="1"/>
</dbReference>
<evidence type="ECO:0000256" key="6">
    <source>
        <dbReference type="ARBA" id="ARBA00022723"/>
    </source>
</evidence>
<reference evidence="16" key="1">
    <citation type="submission" date="2017-09" db="EMBL/GenBank/DDBJ databases">
        <authorList>
            <person name="Varghese N."/>
            <person name="Submissions S."/>
        </authorList>
    </citation>
    <scope>NUCLEOTIDE SEQUENCE [LARGE SCALE GENOMIC DNA]</scope>
    <source>
        <strain evidence="16">CGMCC 1.8913</strain>
    </source>
</reference>
<dbReference type="InterPro" id="IPR034202">
    <property type="entry name" value="Subtilisin_Carlsberg-like"/>
</dbReference>
<dbReference type="InterPro" id="IPR050131">
    <property type="entry name" value="Peptidase_S8_subtilisin-like"/>
</dbReference>
<dbReference type="OrthoDB" id="9798386at2"/>
<evidence type="ECO:0000256" key="8">
    <source>
        <dbReference type="ARBA" id="ARBA00022825"/>
    </source>
</evidence>
<dbReference type="InterPro" id="IPR015500">
    <property type="entry name" value="Peptidase_S8_subtilisin-rel"/>
</dbReference>
<dbReference type="GO" id="GO:0005576">
    <property type="term" value="C:extracellular region"/>
    <property type="evidence" value="ECO:0007669"/>
    <property type="project" value="UniProtKB-SubCell"/>
</dbReference>
<keyword evidence="12" id="KW-0472">Membrane</keyword>
<dbReference type="InterPro" id="IPR036852">
    <property type="entry name" value="Peptidase_S8/S53_dom_sf"/>
</dbReference>
<feature type="transmembrane region" description="Helical" evidence="12">
    <location>
        <begin position="592"/>
        <end position="612"/>
    </location>
</feature>
<feature type="signal peptide" evidence="13">
    <location>
        <begin position="1"/>
        <end position="29"/>
    </location>
</feature>
<keyword evidence="6" id="KW-0479">Metal-binding</keyword>
<keyword evidence="12" id="KW-1133">Transmembrane helix</keyword>
<evidence type="ECO:0000256" key="13">
    <source>
        <dbReference type="SAM" id="SignalP"/>
    </source>
</evidence>
<dbReference type="GO" id="GO:0006508">
    <property type="term" value="P:proteolysis"/>
    <property type="evidence" value="ECO:0007669"/>
    <property type="project" value="UniProtKB-KW"/>
</dbReference>
<comment type="similarity">
    <text evidence="3 10">Belongs to the peptidase S8 family.</text>
</comment>
<feature type="region of interest" description="Disordered" evidence="11">
    <location>
        <begin position="374"/>
        <end position="417"/>
    </location>
</feature>
<dbReference type="Pfam" id="PF00082">
    <property type="entry name" value="Peptidase_S8"/>
    <property type="match status" value="1"/>
</dbReference>
<dbReference type="Proteomes" id="UP000219356">
    <property type="component" value="Unassembled WGS sequence"/>
</dbReference>
<proteinExistence type="inferred from homology"/>
<dbReference type="InterPro" id="IPR000209">
    <property type="entry name" value="Peptidase_S8/S53_dom"/>
</dbReference>
<dbReference type="SUPFAM" id="SSF54897">
    <property type="entry name" value="Protease propeptides/inhibitors"/>
    <property type="match status" value="1"/>
</dbReference>
<dbReference type="PANTHER" id="PTHR43806">
    <property type="entry name" value="PEPTIDASE S8"/>
    <property type="match status" value="1"/>
</dbReference>
<feature type="compositionally biased region" description="Basic and acidic residues" evidence="11">
    <location>
        <begin position="376"/>
        <end position="402"/>
    </location>
</feature>
<evidence type="ECO:0000256" key="7">
    <source>
        <dbReference type="ARBA" id="ARBA00022801"/>
    </source>
</evidence>
<evidence type="ECO:0000256" key="12">
    <source>
        <dbReference type="SAM" id="Phobius"/>
    </source>
</evidence>
<accession>A0A285N4Q9</accession>
<sequence length="619" mass="67298">MKKPLAKQLAFASLLTCSILLLPVENADAQEQAQVIVVYENEQGEQDVKNSGAVVKEQYDQLSAATVSADTDSIEKLKRDPDIKFVENDVTFRIAENGETPFQVIEQWNLASIHAASAWETGLTGKGVKVAVMDSGISPHPELAIAGGYAAVDYTTSYADDKGHGTHVAGIIGAKHDQQGIDGIAPDAALFAVKVLDEKGEGTLSDLLEGIDWAIANDMDIVNLSIGSADTRQAMEDAMEKAYQAGILLVSASGNEGAGHPVEYPAAYDAVIGVSATDVHNNIAAFSTVGREVEFAAPGKDIASTYLDSEYKLMSGTSQATSHVTAMLALLKQQYPSDTNVQLRQRLRQYTADLGQAGRDPLYGYGFVQYPQPESQEVREPDEAEIAKEQDAAKQEVQHDAIENSETNEGQKEEQNEEAEAALQQLVNDLGMTEKQLAELFAKYDFDLYSYLKLEAIKDIIYQDVNGVSVHFVLEEAGLRQEELEELLAANDQTLADFTSLQELKDYISSETVKRDEKAAAPLSEVKQEEEEKESNTMPASVEPKLKAEPVTTKETPEKEDEEIVLSYNAAERDELEDKTKGQQLPDTASSFGNVIAAGVAAVSVGALLYVAGRRRNKY</sequence>
<dbReference type="PROSITE" id="PS51892">
    <property type="entry name" value="SUBTILASE"/>
    <property type="match status" value="1"/>
</dbReference>
<dbReference type="Gene3D" id="3.30.70.80">
    <property type="entry name" value="Peptidase S8 propeptide/proteinase inhibitor I9"/>
    <property type="match status" value="1"/>
</dbReference>
<keyword evidence="16" id="KW-1185">Reference proteome</keyword>
<comment type="subcellular location">
    <subcellularLocation>
        <location evidence="2">Secreted</location>
    </subcellularLocation>
</comment>
<feature type="region of interest" description="Disordered" evidence="11">
    <location>
        <begin position="516"/>
        <end position="586"/>
    </location>
</feature>
<evidence type="ECO:0000256" key="3">
    <source>
        <dbReference type="ARBA" id="ARBA00011073"/>
    </source>
</evidence>
<feature type="domain" description="Peptidase S8/S53" evidence="14">
    <location>
        <begin position="125"/>
        <end position="366"/>
    </location>
</feature>
<keyword evidence="8 10" id="KW-0720">Serine protease</keyword>
<dbReference type="AlphaFoldDB" id="A0A285N4Q9"/>
<dbReference type="InterPro" id="IPR022398">
    <property type="entry name" value="Peptidase_S8_His-AS"/>
</dbReference>
<dbReference type="EMBL" id="OBEK01000001">
    <property type="protein sequence ID" value="SNZ03807.1"/>
    <property type="molecule type" value="Genomic_DNA"/>
</dbReference>
<keyword evidence="9" id="KW-0106">Calcium</keyword>
<evidence type="ECO:0000256" key="5">
    <source>
        <dbReference type="ARBA" id="ARBA00022670"/>
    </source>
</evidence>
<protein>
    <submittedName>
        <fullName evidence="15">Subtilase family protein</fullName>
    </submittedName>
</protein>